<proteinExistence type="predicted"/>
<comment type="caution">
    <text evidence="1">The sequence shown here is derived from an EMBL/GenBank/DDBJ whole genome shotgun (WGS) entry which is preliminary data.</text>
</comment>
<reference evidence="1" key="1">
    <citation type="journal article" date="2015" name="Nature">
        <title>Complex archaea that bridge the gap between prokaryotes and eukaryotes.</title>
        <authorList>
            <person name="Spang A."/>
            <person name="Saw J.H."/>
            <person name="Jorgensen S.L."/>
            <person name="Zaremba-Niedzwiedzka K."/>
            <person name="Martijn J."/>
            <person name="Lind A.E."/>
            <person name="van Eijk R."/>
            <person name="Schleper C."/>
            <person name="Guy L."/>
            <person name="Ettema T.J."/>
        </authorList>
    </citation>
    <scope>NUCLEOTIDE SEQUENCE</scope>
</reference>
<dbReference type="EMBL" id="LAZR01006466">
    <property type="protein sequence ID" value="KKM91923.1"/>
    <property type="molecule type" value="Genomic_DNA"/>
</dbReference>
<name>A0A0F9LEL1_9ZZZZ</name>
<gene>
    <name evidence="1" type="ORF">LCGC14_1223600</name>
</gene>
<organism evidence="1">
    <name type="scientific">marine sediment metagenome</name>
    <dbReference type="NCBI Taxonomy" id="412755"/>
    <lineage>
        <taxon>unclassified sequences</taxon>
        <taxon>metagenomes</taxon>
        <taxon>ecological metagenomes</taxon>
    </lineage>
</organism>
<evidence type="ECO:0000313" key="1">
    <source>
        <dbReference type="EMBL" id="KKM91923.1"/>
    </source>
</evidence>
<accession>A0A0F9LEL1</accession>
<sequence length="227" mass="23526">MPSIVAFKVAKNSTSSSLASAINNSVGTLTVATGDGANFPATADGDFWVSIDSEILLCTSRTGDVLTVTRAQQSTSGAAHDAGAAVELRITAEAISEMQDEIKHGVLEGWALDDALNPSLGTLPANAFVYQVDIWVEEVFNFGNVDDSMTVGYDGVTDAYVTTGLDLHTAVIREQVNEAHARAGATLGTVDSTARAVEIYVTGTGAAPGTGKVYVALHYIVATSEPA</sequence>
<dbReference type="AlphaFoldDB" id="A0A0F9LEL1"/>
<protein>
    <submittedName>
        <fullName evidence="1">Uncharacterized protein</fullName>
    </submittedName>
</protein>